<keyword evidence="8 11" id="KW-0521">NADP</keyword>
<dbReference type="Pfam" id="PF01264">
    <property type="entry name" value="Chorismate_synt"/>
    <property type="match status" value="1"/>
</dbReference>
<evidence type="ECO:0000313" key="12">
    <source>
        <dbReference type="EMBL" id="QGT49710.1"/>
    </source>
</evidence>
<dbReference type="PANTHER" id="PTHR21085:SF0">
    <property type="entry name" value="CHORISMATE SYNTHASE"/>
    <property type="match status" value="1"/>
</dbReference>
<dbReference type="EMBL" id="MN577570">
    <property type="protein sequence ID" value="QGT49710.1"/>
    <property type="molecule type" value="Genomic_DNA"/>
</dbReference>
<evidence type="ECO:0000256" key="7">
    <source>
        <dbReference type="ARBA" id="ARBA00022827"/>
    </source>
</evidence>
<evidence type="ECO:0000256" key="8">
    <source>
        <dbReference type="ARBA" id="ARBA00022857"/>
    </source>
</evidence>
<dbReference type="AlphaFoldDB" id="A0A650EJ33"/>
<comment type="caution">
    <text evidence="11">Lacks conserved residue(s) required for the propagation of feature annotation.</text>
</comment>
<dbReference type="GO" id="GO:0008652">
    <property type="term" value="P:amino acid biosynthetic process"/>
    <property type="evidence" value="ECO:0007669"/>
    <property type="project" value="UniProtKB-KW"/>
</dbReference>
<protein>
    <recommendedName>
        <fullName evidence="3 11">Chorismate synthase</fullName>
        <shortName evidence="11">CS</shortName>
        <ecNumber evidence="3 11">4.2.3.5</ecNumber>
    </recommendedName>
    <alternativeName>
        <fullName evidence="11">5-enolpyruvylshikimate-3-phosphate phospholyase</fullName>
    </alternativeName>
</protein>
<dbReference type="GO" id="GO:0005829">
    <property type="term" value="C:cytosol"/>
    <property type="evidence" value="ECO:0007669"/>
    <property type="project" value="TreeGrafter"/>
</dbReference>
<dbReference type="GO" id="GO:0010181">
    <property type="term" value="F:FMN binding"/>
    <property type="evidence" value="ECO:0007669"/>
    <property type="project" value="TreeGrafter"/>
</dbReference>
<feature type="binding site" evidence="11">
    <location>
        <position position="42"/>
    </location>
    <ligand>
        <name>NADP(+)</name>
        <dbReference type="ChEBI" id="CHEBI:58349"/>
    </ligand>
</feature>
<keyword evidence="5 11" id="KW-0285">Flavoprotein</keyword>
<name>A0A650EJ33_9BACT</name>
<dbReference type="GO" id="GO:0009073">
    <property type="term" value="P:aromatic amino acid family biosynthetic process"/>
    <property type="evidence" value="ECO:0007669"/>
    <property type="project" value="UniProtKB-KW"/>
</dbReference>
<dbReference type="CDD" id="cd07304">
    <property type="entry name" value="Chorismate_synthase"/>
    <property type="match status" value="1"/>
</dbReference>
<dbReference type="EC" id="4.2.3.5" evidence="3 11"/>
<dbReference type="SUPFAM" id="SSF103263">
    <property type="entry name" value="Chorismate synthase, AroC"/>
    <property type="match status" value="1"/>
</dbReference>
<comment type="catalytic activity">
    <reaction evidence="11">
        <text>5-O-(1-carboxyvinyl)-3-phosphoshikimate = chorismate + phosphate</text>
        <dbReference type="Rhea" id="RHEA:21020"/>
        <dbReference type="ChEBI" id="CHEBI:29748"/>
        <dbReference type="ChEBI" id="CHEBI:43474"/>
        <dbReference type="ChEBI" id="CHEBI:57701"/>
        <dbReference type="EC" id="4.2.3.5"/>
    </reaction>
</comment>
<dbReference type="PIRSF" id="PIRSF001456">
    <property type="entry name" value="Chorismate_synth"/>
    <property type="match status" value="1"/>
</dbReference>
<evidence type="ECO:0000256" key="9">
    <source>
        <dbReference type="ARBA" id="ARBA00023141"/>
    </source>
</evidence>
<keyword evidence="9 11" id="KW-0057">Aromatic amino acid biosynthesis</keyword>
<comment type="subunit">
    <text evidence="11">Homotetramer.</text>
</comment>
<dbReference type="UniPathway" id="UPA00053">
    <property type="reaction ID" value="UER00090"/>
</dbReference>
<feature type="binding site" evidence="11">
    <location>
        <position position="48"/>
    </location>
    <ligand>
        <name>NADP(+)</name>
        <dbReference type="ChEBI" id="CHEBI:58349"/>
    </ligand>
</feature>
<feature type="binding site" evidence="11">
    <location>
        <begin position="282"/>
        <end position="286"/>
    </location>
    <ligand>
        <name>FMN</name>
        <dbReference type="ChEBI" id="CHEBI:58210"/>
    </ligand>
</feature>
<feature type="binding site" evidence="11">
    <location>
        <begin position="131"/>
        <end position="133"/>
    </location>
    <ligand>
        <name>FMN</name>
        <dbReference type="ChEBI" id="CHEBI:58210"/>
    </ligand>
</feature>
<evidence type="ECO:0000256" key="11">
    <source>
        <dbReference type="HAMAP-Rule" id="MF_00300"/>
    </source>
</evidence>
<reference evidence="12" key="1">
    <citation type="journal article" date="2020" name="J. ISSAAS">
        <title>Lactobacilli and other gastrointestinal microbiota of Peromyscus leucopus, reservoir host for agents of Lyme disease and other zoonoses in North America.</title>
        <authorList>
            <person name="Milovic A."/>
            <person name="Bassam K."/>
            <person name="Shao H."/>
            <person name="Chatzistamou I."/>
            <person name="Tufts D.M."/>
            <person name="Diuk-Wasser M."/>
            <person name="Barbour A.G."/>
        </authorList>
    </citation>
    <scope>NUCLEOTIDE SEQUENCE</scope>
    <source>
        <strain evidence="12">LL20</strain>
    </source>
</reference>
<comment type="pathway">
    <text evidence="1 11">Metabolic intermediate biosynthesis; chorismate biosynthesis; chorismate from D-erythrose 4-phosphate and phosphoenolpyruvate: step 7/7.</text>
</comment>
<accession>A0A650EJ33</accession>
<evidence type="ECO:0000256" key="4">
    <source>
        <dbReference type="ARBA" id="ARBA00022605"/>
    </source>
</evidence>
<dbReference type="GO" id="GO:0009423">
    <property type="term" value="P:chorismate biosynthetic process"/>
    <property type="evidence" value="ECO:0007669"/>
    <property type="project" value="UniProtKB-UniRule"/>
</dbReference>
<evidence type="ECO:0000256" key="5">
    <source>
        <dbReference type="ARBA" id="ARBA00022630"/>
    </source>
</evidence>
<gene>
    <name evidence="11 12" type="primary">aroC</name>
    <name evidence="12" type="ORF">Melaina855_0970</name>
</gene>
<keyword evidence="7 11" id="KW-0274">FAD</keyword>
<comment type="function">
    <text evidence="11">Catalyzes the anti-1,4-elimination of the C-3 phosphate and the C-6 proR hydrogen from 5-enolpyruvylshikimate-3-phosphate (EPSP) to yield chorismate, which is the branch point compound that serves as the starting substrate for the three terminal pathways of aromatic amino acid biosynthesis. This reaction introduces a second double bond into the aromatic ring system.</text>
</comment>
<evidence type="ECO:0000256" key="1">
    <source>
        <dbReference type="ARBA" id="ARBA00005044"/>
    </source>
</evidence>
<keyword evidence="6 11" id="KW-0288">FMN</keyword>
<sequence>MNKFRFLTAGESHGQCLTAIIEGIPAGVNIDIDFINNELSRRQQGYGRGERMKIENDTVEITSGVRFGKTLGSPITLVVKNCDFESWKKIMSVAPEDVTDEKAFSTYRPGHADYAGSIKYNQKDLRNVLERSSARKTAIEVAVGAVAKLLLKELGISGTSKVTQIGSACCPANFPEEVDIMRGKGDTIGGKFVVLYKDLPVGLGSYVHWDRKIDGRLAQAVMSIPAVKVVEVGTNPLGYQGSAYHDEIFVNDGEIEHKTNNAGGVEGGMTNGEDLVVSGIMKPIPTMRTPLNSVDSNTMEETEAHFERSDVCAVEACAVVAEARVAWVLADEILLKYGGDSIEELKHNFYQGK</sequence>
<dbReference type="GO" id="GO:0004107">
    <property type="term" value="F:chorismate synthase activity"/>
    <property type="evidence" value="ECO:0007669"/>
    <property type="project" value="UniProtKB-UniRule"/>
</dbReference>
<evidence type="ECO:0000256" key="2">
    <source>
        <dbReference type="ARBA" id="ARBA00008014"/>
    </source>
</evidence>
<evidence type="ECO:0000256" key="10">
    <source>
        <dbReference type="ARBA" id="ARBA00023239"/>
    </source>
</evidence>
<dbReference type="HAMAP" id="MF_00300">
    <property type="entry name" value="Chorismate_synth"/>
    <property type="match status" value="1"/>
</dbReference>
<dbReference type="PROSITE" id="PS00787">
    <property type="entry name" value="CHORISMATE_SYNTHASE_1"/>
    <property type="match status" value="1"/>
</dbReference>
<dbReference type="PROSITE" id="PS00788">
    <property type="entry name" value="CHORISMATE_SYNTHASE_2"/>
    <property type="match status" value="1"/>
</dbReference>
<feature type="binding site" evidence="11">
    <location>
        <position position="308"/>
    </location>
    <ligand>
        <name>FMN</name>
        <dbReference type="ChEBI" id="CHEBI:58210"/>
    </ligand>
</feature>
<keyword evidence="10 11" id="KW-0456">Lyase</keyword>
<dbReference type="InterPro" id="IPR035904">
    <property type="entry name" value="Chorismate_synth_AroC_sf"/>
</dbReference>
<comment type="similarity">
    <text evidence="2 11">Belongs to the chorismate synthase family.</text>
</comment>
<evidence type="ECO:0000256" key="3">
    <source>
        <dbReference type="ARBA" id="ARBA00013036"/>
    </source>
</evidence>
<keyword evidence="4 11" id="KW-0028">Amino-acid biosynthesis</keyword>
<dbReference type="Gene3D" id="3.60.150.10">
    <property type="entry name" value="Chorismate synthase AroC"/>
    <property type="match status" value="2"/>
</dbReference>
<dbReference type="InterPro" id="IPR000453">
    <property type="entry name" value="Chorismate_synth"/>
</dbReference>
<dbReference type="InterPro" id="IPR020541">
    <property type="entry name" value="Chorismate_synthase_CS"/>
</dbReference>
<proteinExistence type="inferred from homology"/>
<comment type="cofactor">
    <cofactor evidence="11">
        <name>FMNH2</name>
        <dbReference type="ChEBI" id="CHEBI:57618"/>
    </cofactor>
    <text evidence="11">Reduced FMN (FMNH(2)).</text>
</comment>
<organism evidence="12">
    <name type="scientific">uncultured Candidatus Melainabacteria bacterium</name>
    <dbReference type="NCBI Taxonomy" id="2682970"/>
    <lineage>
        <taxon>Bacteria</taxon>
        <taxon>Bacillati</taxon>
        <taxon>Candidatus Melainabacteria</taxon>
        <taxon>environmental samples</taxon>
    </lineage>
</organism>
<dbReference type="PANTHER" id="PTHR21085">
    <property type="entry name" value="CHORISMATE SYNTHASE"/>
    <property type="match status" value="1"/>
</dbReference>
<feature type="binding site" evidence="11">
    <location>
        <position position="267"/>
    </location>
    <ligand>
        <name>FMN</name>
        <dbReference type="ChEBI" id="CHEBI:58210"/>
    </ligand>
</feature>
<evidence type="ECO:0000256" key="6">
    <source>
        <dbReference type="ARBA" id="ARBA00022643"/>
    </source>
</evidence>